<proteinExistence type="predicted"/>
<gene>
    <name evidence="2" type="ORF">Acr_00g0013410</name>
</gene>
<evidence type="ECO:0000313" key="2">
    <source>
        <dbReference type="EMBL" id="GFS30690.1"/>
    </source>
</evidence>
<reference evidence="3" key="1">
    <citation type="submission" date="2019-07" db="EMBL/GenBank/DDBJ databases">
        <title>De Novo Assembly of kiwifruit Actinidia rufa.</title>
        <authorList>
            <person name="Sugita-Konishi S."/>
            <person name="Sato K."/>
            <person name="Mori E."/>
            <person name="Abe Y."/>
            <person name="Kisaki G."/>
            <person name="Hamano K."/>
            <person name="Suezawa K."/>
            <person name="Otani M."/>
            <person name="Fukuda T."/>
            <person name="Manabe T."/>
            <person name="Gomi K."/>
            <person name="Tabuchi M."/>
            <person name="Akimitsu K."/>
            <person name="Kataoka I."/>
        </authorList>
    </citation>
    <scope>NUCLEOTIDE SEQUENCE [LARGE SCALE GENOMIC DNA]</scope>
    <source>
        <strain evidence="3">cv. Fuchu</strain>
    </source>
</reference>
<organism evidence="2 3">
    <name type="scientific">Actinidia rufa</name>
    <dbReference type="NCBI Taxonomy" id="165716"/>
    <lineage>
        <taxon>Eukaryota</taxon>
        <taxon>Viridiplantae</taxon>
        <taxon>Streptophyta</taxon>
        <taxon>Embryophyta</taxon>
        <taxon>Tracheophyta</taxon>
        <taxon>Spermatophyta</taxon>
        <taxon>Magnoliopsida</taxon>
        <taxon>eudicotyledons</taxon>
        <taxon>Gunneridae</taxon>
        <taxon>Pentapetalae</taxon>
        <taxon>asterids</taxon>
        <taxon>Ericales</taxon>
        <taxon>Actinidiaceae</taxon>
        <taxon>Actinidia</taxon>
    </lineage>
</organism>
<feature type="compositionally biased region" description="Basic residues" evidence="1">
    <location>
        <begin position="349"/>
        <end position="359"/>
    </location>
</feature>
<feature type="region of interest" description="Disordered" evidence="1">
    <location>
        <begin position="64"/>
        <end position="94"/>
    </location>
</feature>
<dbReference type="Proteomes" id="UP000585474">
    <property type="component" value="Unassembled WGS sequence"/>
</dbReference>
<protein>
    <submittedName>
        <fullName evidence="2">Uncharacterized protein</fullName>
    </submittedName>
</protein>
<name>A0A7J0DA16_9ERIC</name>
<evidence type="ECO:0000256" key="1">
    <source>
        <dbReference type="SAM" id="MobiDB-lite"/>
    </source>
</evidence>
<keyword evidence="3" id="KW-1185">Reference proteome</keyword>
<dbReference type="EMBL" id="BJWL01000126">
    <property type="protein sequence ID" value="GFS30690.1"/>
    <property type="molecule type" value="Genomic_DNA"/>
</dbReference>
<feature type="region of interest" description="Disordered" evidence="1">
    <location>
        <begin position="335"/>
        <end position="359"/>
    </location>
</feature>
<accession>A0A7J0DA16</accession>
<sequence>MVVSKYGLVDEGGENRNVDTSYVVLAGTGQTAWPQEKQIKWGFQNGDSKVYWLSYCTQHAEPRPYANGSQNSEKSKIPEPHCPRSLPSTTMREPEACSRRALGSSQIGLRGVGSFGSSILRWVGILFKLEVAIWVSDFYPLSFLITVDIGVGSRVRGVRVLRIAGTDHPCLQLEKTTDPNRRPMRSGLGAAWDDIFVQRWSLCSDLPHHTGVRQSNKSIGDMPNCMCKVTASHDESPDRKYSRIGISTARMRNFGCLDLSIDVSAQNLDRACYAVKGSKRISPGAVAMKRAQRISMPELSESTTKVKLISSLYYRHDQTIAVKQDRSDDCTRARIRDNGRRSSQGTTKDRKKLARHDFY</sequence>
<feature type="compositionally biased region" description="Basic and acidic residues" evidence="1">
    <location>
        <begin position="73"/>
        <end position="82"/>
    </location>
</feature>
<dbReference type="AlphaFoldDB" id="A0A7J0DA16"/>
<evidence type="ECO:0000313" key="3">
    <source>
        <dbReference type="Proteomes" id="UP000585474"/>
    </source>
</evidence>
<comment type="caution">
    <text evidence="2">The sequence shown here is derived from an EMBL/GenBank/DDBJ whole genome shotgun (WGS) entry which is preliminary data.</text>
</comment>